<dbReference type="GO" id="GO:0031119">
    <property type="term" value="P:tRNA pseudouridine synthesis"/>
    <property type="evidence" value="ECO:0007669"/>
    <property type="project" value="TreeGrafter"/>
</dbReference>
<dbReference type="CDD" id="cd04476">
    <property type="entry name" value="RPA1_DBD_C"/>
    <property type="match status" value="1"/>
</dbReference>
<dbReference type="NCBIfam" id="TIGR00617">
    <property type="entry name" value="rpa1"/>
    <property type="match status" value="1"/>
</dbReference>
<keyword evidence="18" id="KW-1185">Reference proteome</keyword>
<dbReference type="Pfam" id="PF16900">
    <property type="entry name" value="REPA_OB_2"/>
    <property type="match status" value="1"/>
</dbReference>
<dbReference type="GO" id="GO:0003723">
    <property type="term" value="F:RNA binding"/>
    <property type="evidence" value="ECO:0007669"/>
    <property type="project" value="InterPro"/>
</dbReference>
<evidence type="ECO:0000256" key="5">
    <source>
        <dbReference type="ARBA" id="ARBA00022705"/>
    </source>
</evidence>
<dbReference type="HAMAP" id="MF_00171">
    <property type="entry name" value="TruA"/>
    <property type="match status" value="1"/>
</dbReference>
<evidence type="ECO:0000256" key="3">
    <source>
        <dbReference type="ARBA" id="ARBA00009375"/>
    </source>
</evidence>
<evidence type="ECO:0000256" key="14">
    <source>
        <dbReference type="RuleBase" id="RU364130"/>
    </source>
</evidence>
<dbReference type="FunFam" id="2.40.50.140:FF:000041">
    <property type="entry name" value="Replication protein A subunit"/>
    <property type="match status" value="1"/>
</dbReference>
<dbReference type="GO" id="GO:0008270">
    <property type="term" value="F:zinc ion binding"/>
    <property type="evidence" value="ECO:0007669"/>
    <property type="project" value="UniProtKB-KW"/>
</dbReference>
<dbReference type="InterPro" id="IPR012340">
    <property type="entry name" value="NA-bd_OB-fold"/>
</dbReference>
<dbReference type="GO" id="GO:0005634">
    <property type="term" value="C:nucleus"/>
    <property type="evidence" value="ECO:0007669"/>
    <property type="project" value="UniProtKB-SubCell"/>
</dbReference>
<feature type="domain" description="Pseudouridine synthase I TruA alpha/beta" evidence="15">
    <location>
        <begin position="795"/>
        <end position="906"/>
    </location>
</feature>
<dbReference type="GO" id="GO:0006260">
    <property type="term" value="P:DNA replication"/>
    <property type="evidence" value="ECO:0007669"/>
    <property type="project" value="UniProtKB-KW"/>
</dbReference>
<evidence type="ECO:0000313" key="18">
    <source>
        <dbReference type="Proteomes" id="UP000035680"/>
    </source>
</evidence>
<dbReference type="Gene3D" id="3.30.70.660">
    <property type="entry name" value="Pseudouridine synthase I, catalytic domain, C-terminal subdomain"/>
    <property type="match status" value="1"/>
</dbReference>
<dbReference type="STRING" id="75913.A0A0K0F7G4"/>
<dbReference type="GO" id="GO:0009982">
    <property type="term" value="F:pseudouridine synthase activity"/>
    <property type="evidence" value="ECO:0007669"/>
    <property type="project" value="InterPro"/>
</dbReference>
<dbReference type="Proteomes" id="UP000035680">
    <property type="component" value="Unassembled WGS sequence"/>
</dbReference>
<dbReference type="PANTHER" id="PTHR11142:SF5">
    <property type="entry name" value="TRNA PSEUDOURIDINE(38_39) SYNTHASE"/>
    <property type="match status" value="1"/>
</dbReference>
<protein>
    <recommendedName>
        <fullName evidence="14">Replication protein A subunit</fullName>
    </recommendedName>
</protein>
<keyword evidence="11 14" id="KW-0539">Nucleus</keyword>
<evidence type="ECO:0000256" key="6">
    <source>
        <dbReference type="ARBA" id="ARBA00022723"/>
    </source>
</evidence>
<dbReference type="AlphaFoldDB" id="A0A0K0F7G4"/>
<dbReference type="InterPro" id="IPR001406">
    <property type="entry name" value="PsdUridine_synth_TruA"/>
</dbReference>
<reference evidence="19" key="2">
    <citation type="submission" date="2015-08" db="UniProtKB">
        <authorList>
            <consortium name="WormBaseParasite"/>
        </authorList>
    </citation>
    <scope>IDENTIFICATION</scope>
</reference>
<dbReference type="Gene3D" id="3.30.70.580">
    <property type="entry name" value="Pseudouridine synthase I, catalytic domain, N-terminal subdomain"/>
    <property type="match status" value="1"/>
</dbReference>
<dbReference type="SUPFAM" id="SSF50249">
    <property type="entry name" value="Nucleic acid-binding proteins"/>
    <property type="match status" value="3"/>
</dbReference>
<dbReference type="InterPro" id="IPR020103">
    <property type="entry name" value="PsdUridine_synth_cat_dom_sf"/>
</dbReference>
<dbReference type="Gene3D" id="2.40.50.140">
    <property type="entry name" value="Nucleic acid-binding proteins"/>
    <property type="match status" value="4"/>
</dbReference>
<dbReference type="InterPro" id="IPR020097">
    <property type="entry name" value="PsdUridine_synth_TruA_a/b_dom"/>
</dbReference>
<evidence type="ECO:0000256" key="9">
    <source>
        <dbReference type="ARBA" id="ARBA00023125"/>
    </source>
</evidence>
<keyword evidence="5 14" id="KW-0235">DNA replication</keyword>
<comment type="function">
    <text evidence="12 14">As part of the heterotrimeric replication protein A complex (RPA/RP-A), binds and stabilizes single-stranded DNA intermediates, that form during DNA replication or upon DNA stress. It prevents their reannealing and in parallel, recruits and activates different proteins and complexes involved in DNA metabolism. Thereby, it plays an essential role both in DNA replication and the cellular response to DNA damage.</text>
</comment>
<comment type="similarity">
    <text evidence="2 14">Belongs to the replication factor A protein 1 family.</text>
</comment>
<evidence type="ECO:0000259" key="17">
    <source>
        <dbReference type="Pfam" id="PF16900"/>
    </source>
</evidence>
<keyword evidence="10" id="KW-0413">Isomerase</keyword>
<evidence type="ECO:0000256" key="8">
    <source>
        <dbReference type="ARBA" id="ARBA00022833"/>
    </source>
</evidence>
<dbReference type="GO" id="GO:0005737">
    <property type="term" value="C:cytoplasm"/>
    <property type="evidence" value="ECO:0007669"/>
    <property type="project" value="TreeGrafter"/>
</dbReference>
<dbReference type="InterPro" id="IPR020095">
    <property type="entry name" value="PsdUridine_synth_TruA_C"/>
</dbReference>
<dbReference type="GO" id="GO:0006310">
    <property type="term" value="P:DNA recombination"/>
    <property type="evidence" value="ECO:0007669"/>
    <property type="project" value="InterPro"/>
</dbReference>
<dbReference type="PANTHER" id="PTHR11142">
    <property type="entry name" value="PSEUDOURIDYLATE SYNTHASE"/>
    <property type="match status" value="1"/>
</dbReference>
<keyword evidence="9 14" id="KW-0238">DNA-binding</keyword>
<evidence type="ECO:0000259" key="15">
    <source>
        <dbReference type="Pfam" id="PF01416"/>
    </source>
</evidence>
<evidence type="ECO:0000256" key="2">
    <source>
        <dbReference type="ARBA" id="ARBA00005690"/>
    </source>
</evidence>
<evidence type="ECO:0000256" key="10">
    <source>
        <dbReference type="ARBA" id="ARBA00023235"/>
    </source>
</evidence>
<proteinExistence type="inferred from homology"/>
<dbReference type="InterPro" id="IPR047192">
    <property type="entry name" value="Euk_RPA1_DBD_C"/>
</dbReference>
<dbReference type="GO" id="GO:1990481">
    <property type="term" value="P:mRNA pseudouridine synthesis"/>
    <property type="evidence" value="ECO:0007669"/>
    <property type="project" value="TreeGrafter"/>
</dbReference>
<dbReference type="InterPro" id="IPR031657">
    <property type="entry name" value="REPA_OB_2"/>
</dbReference>
<dbReference type="WBParaSite" id="SVE_0476100.1">
    <property type="protein sequence ID" value="SVE_0476100.1"/>
    <property type="gene ID" value="SVE_0476100"/>
</dbReference>
<feature type="domain" description="Replication factor A C-terminal" evidence="16">
    <location>
        <begin position="462"/>
        <end position="607"/>
    </location>
</feature>
<evidence type="ECO:0000259" key="16">
    <source>
        <dbReference type="Pfam" id="PF08646"/>
    </source>
</evidence>
<dbReference type="SUPFAM" id="SSF55120">
    <property type="entry name" value="Pseudouridine synthase"/>
    <property type="match status" value="1"/>
</dbReference>
<evidence type="ECO:0000256" key="4">
    <source>
        <dbReference type="ARBA" id="ARBA00022694"/>
    </source>
</evidence>
<dbReference type="InterPro" id="IPR013955">
    <property type="entry name" value="Rep_factor-A_C"/>
</dbReference>
<sequence>MTNGSKFDDNLQCSTMSSDAHQEYELSRGFFQLLAENKVDGLKPVVQIMNSRLTNDGSSIRLRLNDGIFSYATILLRDKGIEKFTSYGMDKSQSIIRILEFCSNTTLKENVKRMHLTINDFELLTKDSPIIGSPIPHSGSPEEHLGLKIEKLGQGPLKESNSQFPPKEVSKVAKNVKNEASENDASIVPIISISPYLMQWKIRGVVTEKSPPRDINTSRGASKVFNFSITDKEGTEIRISCFGDMVAQLDSLIEVASSYTIKGNNKAVKTANKRYNSTGHEYEITMRNDVEIVKCEESVPLPAQKINRVALSKIKMFPGESVDVVTVVDSMEEAINVSTKNGMAKRMNISLIDESASLVKLTVWGDSCNEFTEELLHKPVILKSVTVNEFNGVCGLQFNFRSKIISSDGAGIVQEISDWYAKERGNIQVASILPSGTSFGKNLTIHSAAVSFLNDKDKKGGYFNVVARVARVKENLVYTACPQKDCKKKVVAQDGQYHCSKCDLTSDNFKYVLMAVVEICDHSGSHWLTMFDSSAEKLLKKTASEIGAIIEAHGESDGHNMVVSSITNTLHNFNVRCKIETYNEAPIDRWIATDVRPVNLAKYVEHLQEMCKDAEEICSKYGIVSKSMPVTGERFFDSNLYPRRKVAFLFYYFGWKFDGLVIQETSKNTVEEHLIAALTKAKLIDSVKEADVSRCGRTDKGVSAFQQVIAVTVRSSDENGKYVYWKNGVKPDNAKSLNKEMPFCTMLNCFLPPEIRIMAWSPVKRDFSARHNCMKRVYRYILPNINLSVPAMSSACKFLQGEHDFRNFCHIDKSKAERGLTHVRTIYDADILESDNFGASSLVLKISASGFLWHQIRCIVSLLLEIGREREKPELIQELLDISKFPSRPVYNLASEIPLCLYENYYSEEDIEWIWEEKNNKNVLIKLQKEFIEYQTKANIISDMLKGFGELSGQNTTDSSGNGFDIFLTGKNETKIYVPISKRPLCKGIDEIKEDIANKKSKIH</sequence>
<dbReference type="CDD" id="cd04474">
    <property type="entry name" value="RPA1_DBD_A"/>
    <property type="match status" value="1"/>
</dbReference>
<feature type="domain" description="Replication protein A OB" evidence="17">
    <location>
        <begin position="319"/>
        <end position="392"/>
    </location>
</feature>
<accession>A0A0K0F7G4</accession>
<dbReference type="InterPro" id="IPR020094">
    <property type="entry name" value="TruA/RsuA/RluB/E/F_N"/>
</dbReference>
<evidence type="ECO:0000256" key="1">
    <source>
        <dbReference type="ARBA" id="ARBA00004123"/>
    </source>
</evidence>
<organism evidence="18 19">
    <name type="scientific">Strongyloides venezuelensis</name>
    <name type="common">Threadworm</name>
    <dbReference type="NCBI Taxonomy" id="75913"/>
    <lineage>
        <taxon>Eukaryota</taxon>
        <taxon>Metazoa</taxon>
        <taxon>Ecdysozoa</taxon>
        <taxon>Nematoda</taxon>
        <taxon>Chromadorea</taxon>
        <taxon>Rhabditida</taxon>
        <taxon>Tylenchina</taxon>
        <taxon>Panagrolaimomorpha</taxon>
        <taxon>Strongyloidoidea</taxon>
        <taxon>Strongyloididae</taxon>
        <taxon>Strongyloides</taxon>
    </lineage>
</organism>
<comment type="subunit">
    <text evidence="13 14">Component of the heterotrimeric canonical replication protein A complex (RPA).</text>
</comment>
<dbReference type="NCBIfam" id="TIGR00071">
    <property type="entry name" value="hisT_truA"/>
    <property type="match status" value="1"/>
</dbReference>
<keyword evidence="6 14" id="KW-0479">Metal-binding</keyword>
<keyword evidence="4" id="KW-0819">tRNA processing</keyword>
<dbReference type="GO" id="GO:0003677">
    <property type="term" value="F:DNA binding"/>
    <property type="evidence" value="ECO:0007669"/>
    <property type="project" value="UniProtKB-KW"/>
</dbReference>
<dbReference type="Pfam" id="PF01416">
    <property type="entry name" value="PseudoU_synth_1"/>
    <property type="match status" value="1"/>
</dbReference>
<evidence type="ECO:0000256" key="12">
    <source>
        <dbReference type="ARBA" id="ARBA00058595"/>
    </source>
</evidence>
<keyword evidence="8 14" id="KW-0862">Zinc</keyword>
<evidence type="ECO:0000313" key="19">
    <source>
        <dbReference type="WBParaSite" id="SVE_0476100.1"/>
    </source>
</evidence>
<keyword evidence="7 14" id="KW-0863">Zinc-finger</keyword>
<dbReference type="GO" id="GO:0006281">
    <property type="term" value="P:DNA repair"/>
    <property type="evidence" value="ECO:0007669"/>
    <property type="project" value="InterPro"/>
</dbReference>
<evidence type="ECO:0000256" key="7">
    <source>
        <dbReference type="ARBA" id="ARBA00022771"/>
    </source>
</evidence>
<dbReference type="Pfam" id="PF08646">
    <property type="entry name" value="Rep_fac-A_C"/>
    <property type="match status" value="1"/>
</dbReference>
<comment type="subcellular location">
    <subcellularLocation>
        <location evidence="1 14">Nucleus</location>
    </subcellularLocation>
</comment>
<name>A0A0K0F7G4_STRVS</name>
<reference evidence="18" key="1">
    <citation type="submission" date="2014-07" db="EMBL/GenBank/DDBJ databases">
        <authorList>
            <person name="Martin A.A"/>
            <person name="De Silva N."/>
        </authorList>
    </citation>
    <scope>NUCLEOTIDE SEQUENCE</scope>
</reference>
<dbReference type="FunFam" id="2.40.50.140:FF:000090">
    <property type="entry name" value="Replication protein A subunit"/>
    <property type="match status" value="1"/>
</dbReference>
<dbReference type="InterPro" id="IPR004591">
    <property type="entry name" value="Rfa1"/>
</dbReference>
<comment type="similarity">
    <text evidence="3">Belongs to the tRNA pseudouridine synthase TruA family.</text>
</comment>
<evidence type="ECO:0000256" key="11">
    <source>
        <dbReference type="ARBA" id="ARBA00023242"/>
    </source>
</evidence>
<evidence type="ECO:0000256" key="13">
    <source>
        <dbReference type="ARBA" id="ARBA00062035"/>
    </source>
</evidence>